<dbReference type="InterPro" id="IPR050131">
    <property type="entry name" value="Peptidase_S8_subtilisin-like"/>
</dbReference>
<dbReference type="PROSITE" id="PS00137">
    <property type="entry name" value="SUBTILASE_HIS"/>
    <property type="match status" value="1"/>
</dbReference>
<dbReference type="InterPro" id="IPR000209">
    <property type="entry name" value="Peptidase_S8/S53_dom"/>
</dbReference>
<dbReference type="InterPro" id="IPR022398">
    <property type="entry name" value="Peptidase_S8_His-AS"/>
</dbReference>
<dbReference type="SUPFAM" id="SSF52743">
    <property type="entry name" value="Subtilisin-like"/>
    <property type="match status" value="1"/>
</dbReference>
<sequence length="1227" mass="126790">MLRTQSATGARFGAAVLAGAIAVTGFMAGVDPAAAAPDKKAEGLSTSTKKPNEKISPRLSKANGEISVFVRFTGDGAYEIAKAEENVRTADGDPSLNLKGDAKKSAREAQKKIEARADDVVEAVDGKATELYVTKNAIPGVAVRADAAAVRKLAERDDVESVTPIVTKSKSNKGTDTYTKAFNAWTEKQQTGKGATVAVIDSGLDYTHKDFGGPGTKESYEAAKKSPTVPEGSFDADKFYGGYDLAGDDYNADPDSDTYQPVPKPDKNPLDCVGESGGHGTHVAGSAAGYGVDAAGSTFDGDYTKLSADDVGKMKIGPGSAPEAQIVALRVFGCNGSSDVVGKALDFVLDPNADGSFADVVNVVNMSLGSDYSTVDDPENAIIDELTRHGVLSVVASGNAGDITDVGGSPGNARSALTVANSVGDTVAADEATVTAPEELAGKYPGQYSASFAYENKDYEGDVVTAPSTNATGCKPFSSEASEKFKGKWVWLEWDDNDATRECGSAVRWNNVEAAGGKGVVLGSTLDTFEAGIAGNSTIPGIQFVKSASAKLKPAAEAGTLHVVLNGSGLASATVNSNKGGTMNSSSSRGVHGSHGIVKPDISAPGTSIASAQVGSGNGGSVKSGTSMATPHVAGIAALMYGATSLDAAQIKAALMNTADRDVTVKASEGSPVYGPNRSGAGVVNALAAVSGTLRAAATDDPTLVSVNFGVLEAADERISIDRKVTVTNSGSKAVTLSSKFAASNKIPGVSIKTSGDVRVSARSSAEVTVTLRITDPKKLTKAMDASLEKEQGGVPRNYLADVSGRLLLDPGTAGSEVRVPVYSAPKPTSDMTAGDAVTFKNKKSLSTTIRLSGRDLDQGTGTEAYRSIVAPMELQSESPRLADDEVANHTARSADLQNVGVSSTVPALNESDGDVKDGIVTFGISTWGNWATLGAATVPVVTIDTNRDRKPDYQAQATAVTGIDTVIVQVNKLNPDGSLGDTTSQLPLNGQWGDVDTNVFDTNVATLPVPLAAIGLDGSKTAPFNYTVETYTSYPTKDGDPSGLLDKTKSRTFDPVNPSLWFTGSDEGPWFLDQAGATLTVNRAKKADKAKALFLHLHNATVDPDKVAAPAKATTDGPVSVQAKCVSDKVVLSVTVKNELRGAANVSISSPLGARQFKNVANGKSVTQNFNSGTDAISEGKVRVAVYSAGKGRFEYKTYSVRYSEFSCDSGENGKAEILPVRIGKK</sequence>
<evidence type="ECO:0000256" key="8">
    <source>
        <dbReference type="SAM" id="SignalP"/>
    </source>
</evidence>
<feature type="chain" id="PRO_5046723132" evidence="8">
    <location>
        <begin position="36"/>
        <end position="1227"/>
    </location>
</feature>
<dbReference type="PANTHER" id="PTHR43806">
    <property type="entry name" value="PEPTIDASE S8"/>
    <property type="match status" value="1"/>
</dbReference>
<evidence type="ECO:0000313" key="10">
    <source>
        <dbReference type="EMBL" id="WGW12676.1"/>
    </source>
</evidence>
<dbReference type="InterPro" id="IPR036852">
    <property type="entry name" value="Peptidase_S8/S53_dom_sf"/>
</dbReference>
<feature type="active site" description="Charge relay system" evidence="5">
    <location>
        <position position="201"/>
    </location>
</feature>
<feature type="region of interest" description="Disordered" evidence="7">
    <location>
        <begin position="35"/>
        <end position="57"/>
    </location>
</feature>
<dbReference type="EMBL" id="CP090958">
    <property type="protein sequence ID" value="WGW12676.1"/>
    <property type="molecule type" value="Genomic_DNA"/>
</dbReference>
<dbReference type="InterPro" id="IPR015500">
    <property type="entry name" value="Peptidase_S8_subtilisin-rel"/>
</dbReference>
<dbReference type="InterPro" id="IPR034213">
    <property type="entry name" value="S8_Vpr-like"/>
</dbReference>
<keyword evidence="3 5" id="KW-0378">Hydrolase</keyword>
<dbReference type="PRINTS" id="PR00723">
    <property type="entry name" value="SUBTILISIN"/>
</dbReference>
<name>A0ABY8QW85_9MICO</name>
<dbReference type="Gene3D" id="3.40.50.200">
    <property type="entry name" value="Peptidase S8/S53 domain"/>
    <property type="match status" value="2"/>
</dbReference>
<keyword evidence="4 5" id="KW-0720">Serine protease</keyword>
<evidence type="ECO:0000256" key="7">
    <source>
        <dbReference type="SAM" id="MobiDB-lite"/>
    </source>
</evidence>
<evidence type="ECO:0000256" key="6">
    <source>
        <dbReference type="RuleBase" id="RU003355"/>
    </source>
</evidence>
<evidence type="ECO:0000256" key="1">
    <source>
        <dbReference type="ARBA" id="ARBA00011073"/>
    </source>
</evidence>
<reference evidence="10 11" key="1">
    <citation type="submission" date="2023-05" db="EMBL/GenBank/DDBJ databases">
        <title>Lithophilousrod everest ZFBP1038 complete genpme.</title>
        <authorList>
            <person name="Tian M."/>
        </authorList>
    </citation>
    <scope>NUCLEOTIDE SEQUENCE [LARGE SCALE GENOMIC DNA]</scope>
    <source>
        <strain evidence="10 11">ZFBP1038</strain>
    </source>
</reference>
<evidence type="ECO:0000256" key="3">
    <source>
        <dbReference type="ARBA" id="ARBA00022801"/>
    </source>
</evidence>
<gene>
    <name evidence="10" type="ORF">LWF01_02585</name>
</gene>
<dbReference type="PROSITE" id="PS51892">
    <property type="entry name" value="SUBTILASE"/>
    <property type="match status" value="1"/>
</dbReference>
<organism evidence="10 11">
    <name type="scientific">Saxibacter everestensis</name>
    <dbReference type="NCBI Taxonomy" id="2909229"/>
    <lineage>
        <taxon>Bacteria</taxon>
        <taxon>Bacillati</taxon>
        <taxon>Actinomycetota</taxon>
        <taxon>Actinomycetes</taxon>
        <taxon>Micrococcales</taxon>
        <taxon>Brevibacteriaceae</taxon>
        <taxon>Saxibacter</taxon>
    </lineage>
</organism>
<comment type="similarity">
    <text evidence="1 5 6">Belongs to the peptidase S8 family.</text>
</comment>
<evidence type="ECO:0000256" key="5">
    <source>
        <dbReference type="PROSITE-ProRule" id="PRU01240"/>
    </source>
</evidence>
<keyword evidence="11" id="KW-1185">Reference proteome</keyword>
<dbReference type="Proteomes" id="UP001209083">
    <property type="component" value="Chromosome"/>
</dbReference>
<dbReference type="PROSITE" id="PS00136">
    <property type="entry name" value="SUBTILASE_ASP"/>
    <property type="match status" value="1"/>
</dbReference>
<keyword evidence="2 5" id="KW-0645">Protease</keyword>
<proteinExistence type="inferred from homology"/>
<feature type="active site" description="Charge relay system" evidence="5">
    <location>
        <position position="627"/>
    </location>
</feature>
<feature type="active site" description="Charge relay system" evidence="5">
    <location>
        <position position="279"/>
    </location>
</feature>
<dbReference type="InterPro" id="IPR023828">
    <property type="entry name" value="Peptidase_S8_Ser-AS"/>
</dbReference>
<dbReference type="RefSeq" id="WP_349639480.1">
    <property type="nucleotide sequence ID" value="NZ_CP090958.1"/>
</dbReference>
<dbReference type="Pfam" id="PF00082">
    <property type="entry name" value="Peptidase_S8"/>
    <property type="match status" value="1"/>
</dbReference>
<keyword evidence="8" id="KW-0732">Signal</keyword>
<dbReference type="InterPro" id="IPR023827">
    <property type="entry name" value="Peptidase_S8_Asp-AS"/>
</dbReference>
<dbReference type="CDD" id="cd07474">
    <property type="entry name" value="Peptidases_S8_subtilisin_Vpr-like"/>
    <property type="match status" value="1"/>
</dbReference>
<feature type="signal peptide" evidence="8">
    <location>
        <begin position="1"/>
        <end position="35"/>
    </location>
</feature>
<evidence type="ECO:0000259" key="9">
    <source>
        <dbReference type="Pfam" id="PF00082"/>
    </source>
</evidence>
<dbReference type="PANTHER" id="PTHR43806:SF11">
    <property type="entry name" value="CEREVISIN-RELATED"/>
    <property type="match status" value="1"/>
</dbReference>
<protein>
    <submittedName>
        <fullName evidence="10">S8 family serine peptidase</fullName>
    </submittedName>
</protein>
<dbReference type="PROSITE" id="PS00138">
    <property type="entry name" value="SUBTILASE_SER"/>
    <property type="match status" value="1"/>
</dbReference>
<evidence type="ECO:0000256" key="2">
    <source>
        <dbReference type="ARBA" id="ARBA00022670"/>
    </source>
</evidence>
<feature type="domain" description="Peptidase S8/S53" evidence="9">
    <location>
        <begin position="192"/>
        <end position="661"/>
    </location>
</feature>
<accession>A0ABY8QW85</accession>
<evidence type="ECO:0000313" key="11">
    <source>
        <dbReference type="Proteomes" id="UP001209083"/>
    </source>
</evidence>
<evidence type="ECO:0000256" key="4">
    <source>
        <dbReference type="ARBA" id="ARBA00022825"/>
    </source>
</evidence>